<evidence type="ECO:0000259" key="2">
    <source>
        <dbReference type="Pfam" id="PF19910"/>
    </source>
</evidence>
<dbReference type="RefSeq" id="WP_028730266.1">
    <property type="nucleotide sequence ID" value="NZ_KE386765.1"/>
</dbReference>
<feature type="domain" description="DUF6383" evidence="2">
    <location>
        <begin position="1557"/>
        <end position="1630"/>
    </location>
</feature>
<protein>
    <recommendedName>
        <fullName evidence="2">DUF6383 domain-containing protein</fullName>
    </recommendedName>
</protein>
<keyword evidence="4" id="KW-1185">Reference proteome</keyword>
<evidence type="ECO:0000256" key="1">
    <source>
        <dbReference type="SAM" id="SignalP"/>
    </source>
</evidence>
<feature type="chain" id="PRO_5002490379" description="DUF6383 domain-containing protein" evidence="1">
    <location>
        <begin position="21"/>
        <end position="1631"/>
    </location>
</feature>
<accession>A0A0F5JHZ6</accession>
<dbReference type="HOGENOM" id="CLU_003316_0_0_10"/>
<gene>
    <name evidence="3" type="ORF">HMPREF1536_02066</name>
</gene>
<evidence type="ECO:0000313" key="3">
    <source>
        <dbReference type="EMBL" id="KKB57344.1"/>
    </source>
</evidence>
<comment type="caution">
    <text evidence="3">The sequence shown here is derived from an EMBL/GenBank/DDBJ whole genome shotgun (WGS) entry which is preliminary data.</text>
</comment>
<dbReference type="Pfam" id="PF19910">
    <property type="entry name" value="DUF6383"/>
    <property type="match status" value="1"/>
</dbReference>
<dbReference type="PATRIC" id="fig|1203610.3.peg.2120"/>
<proteinExistence type="predicted"/>
<sequence>MNKKFSTLVAALLASGGLFYAVDAMILPDVDGGAKYVMVQTRAASPAEYTVKGEALSAELTFENAKIWKGKANQSATNLVTANGSYIGKAATGEVVLLPASGDAAPDGAVAFTFEGENLKSGTDFLIVNTTTGALSLKATPGAGEAFVGVFTAVGTVANTASTTEAFALGQNVKEAAEIAVSSQVAAGYSETTAEKLSLGTTISDGTFTTSAFTVDASNKVSFSTPDGRTLYLKQNDATLEFVDNADDASAISLNESTYEVKIGTKFLQVSGSDIVLGSSASTGNNIYAYPKSGGSQKQSITAGEIYLAKVADDNKGSIGSADADPIIFTPEELAQAEAANITNLSSVDATSQWTVKDGKIGASKSLLTGSADADMTLAATSEVTFTLCADGRLKSGSNYLAIVSNKLQLKAEGDGVKYAYLYAVSTNTVSGTPKLGTGEAPADGTYVIAERTESQVALANGAQVLTAVEKAATPADPEAGGNLTVAPDATTPVLVKLGENLLIVDGGKVKTIAASEWSLTDGAKAAAASWLVNNGKYESVALKNAGEAKRFLDVAPGLKSADPAEATAFALTANGGTFAYYTDATNTTTTISGTFKFGYTKQGANVFFTNTGAKAENYAAAAATKLAASSVIAQAPENTTHEAYSLVKNDGNYYLLSVDGGQNYLSWNGTTLEKKTSAEVVSAENAGAVSATDDALKNVLWKVTESTFGGVKHYTLSTVASTTDKPLVLGGGSDFESVGGLSYNTNLAVQLQLNGATSKTMVITDATNGIALSQAAQGETVATFGLYAAPGMLLDGKYLTEKLGNGFDVTIAIDKDFKKTSIEANPFTGTLTPVRSVAKTNNKVVSTAANANTDKRFYLQNAAGDFIVLDTESTWSESSESLNGENSKDRGYKLATISKEDFWAMTVGESGSGDADMKAQYKYTFGVSYSAGVYKASDAKALAINVYNTGATTESDLFGKLYVATVDGKNMLTTSNSIETDGSRVENWPFIKFGGSNLTDIKTLLKGKFVTIVNANTAAKYNSKGYGKVYAINTESEAGYVDASKVLLTSPEAQWAVTKNSSNQLVFTNRENPSIALDAQTLYNVEADNVYAFAGSQDTVKIEFVNNATKFDGFANMDENALRDEQFKIAAYLPVTENAYLTENHAGKHQIGLDKNAANAVIWSLTKEYAGRPAKNVSRIDTVYVVSTLGYYDGNDYKSDKKDTLAILPYIVKNDANGEYVRYGVDSNIKDNDLMKHYVCNPFNGESTLDEAGAKAAAQRFALKMKPNGTYNLVEIDQTDDKIGSYKTNTLGDLKMYAGTSENNGITNRADIYDQTENDLFVVEKMDAPAYRKIAMGDTIRIYRAENDAQVVYEKGEFLSIANAVQFPKINPALYVDTAYVDRGNNNRWEYLLTVEAVRKIVNDDCGIPSHEKFHADTTYGRFLVNLMDSANVYAETHIHDNKYINEEDGESYAKLGFVKGYHTKDSLFVERVAGKFDRLPMDRKANSHSVAKFAFRIVDQDTKSFVIETGRKDFGSSEYAEKPGYLKWLNGVLVVVDDVKKADIFNLNADETRIPTANEGINASEVSVIAKEGAVVINGAQGKKVTISNVLGQTIANTVLSSGNATLSAPAGIVVVAVEGEAAVKAIVK</sequence>
<dbReference type="InterPro" id="IPR045963">
    <property type="entry name" value="DUF6383"/>
</dbReference>
<dbReference type="Proteomes" id="UP000033035">
    <property type="component" value="Unassembled WGS sequence"/>
</dbReference>
<evidence type="ECO:0000313" key="4">
    <source>
        <dbReference type="Proteomes" id="UP000033035"/>
    </source>
</evidence>
<dbReference type="EMBL" id="AQHW01000013">
    <property type="protein sequence ID" value="KKB57344.1"/>
    <property type="molecule type" value="Genomic_DNA"/>
</dbReference>
<feature type="signal peptide" evidence="1">
    <location>
        <begin position="1"/>
        <end position="20"/>
    </location>
</feature>
<organism evidence="3 4">
    <name type="scientific">Parabacteroides gordonii MS-1 = DSM 23371</name>
    <dbReference type="NCBI Taxonomy" id="1203610"/>
    <lineage>
        <taxon>Bacteria</taxon>
        <taxon>Pseudomonadati</taxon>
        <taxon>Bacteroidota</taxon>
        <taxon>Bacteroidia</taxon>
        <taxon>Bacteroidales</taxon>
        <taxon>Tannerellaceae</taxon>
        <taxon>Parabacteroides</taxon>
    </lineage>
</organism>
<name>A0A0F5JHZ6_9BACT</name>
<keyword evidence="1" id="KW-0732">Signal</keyword>
<reference evidence="3 4" key="1">
    <citation type="submission" date="2013-04" db="EMBL/GenBank/DDBJ databases">
        <title>The Genome Sequence of Parabacteroides gordonii DSM 23371.</title>
        <authorList>
            <consortium name="The Broad Institute Genomics Platform"/>
            <person name="Earl A."/>
            <person name="Ward D."/>
            <person name="Feldgarden M."/>
            <person name="Gevers D."/>
            <person name="Martens E."/>
            <person name="Sakamoto M."/>
            <person name="Benno Y."/>
            <person name="Suzuki N."/>
            <person name="Matsunaga N."/>
            <person name="Koshihara K."/>
            <person name="Seki M."/>
            <person name="Komiya H."/>
            <person name="Walker B."/>
            <person name="Young S."/>
            <person name="Zeng Q."/>
            <person name="Gargeya S."/>
            <person name="Fitzgerald M."/>
            <person name="Haas B."/>
            <person name="Abouelleil A."/>
            <person name="Allen A.W."/>
            <person name="Alvarado L."/>
            <person name="Arachchi H.M."/>
            <person name="Berlin A.M."/>
            <person name="Chapman S.B."/>
            <person name="Gainer-Dewar J."/>
            <person name="Goldberg J."/>
            <person name="Griggs A."/>
            <person name="Gujja S."/>
            <person name="Hansen M."/>
            <person name="Howarth C."/>
            <person name="Imamovic A."/>
            <person name="Ireland A."/>
            <person name="Larimer J."/>
            <person name="McCowan C."/>
            <person name="Murphy C."/>
            <person name="Pearson M."/>
            <person name="Poon T.W."/>
            <person name="Priest M."/>
            <person name="Roberts A."/>
            <person name="Saif S."/>
            <person name="Shea T."/>
            <person name="Sisk P."/>
            <person name="Sykes S."/>
            <person name="Wortman J."/>
            <person name="Nusbaum C."/>
            <person name="Birren B."/>
        </authorList>
    </citation>
    <scope>NUCLEOTIDE SEQUENCE [LARGE SCALE GENOMIC DNA]</scope>
    <source>
        <strain evidence="3 4">MS-1</strain>
    </source>
</reference>